<comment type="caution">
    <text evidence="2">The sequence shown here is derived from an EMBL/GenBank/DDBJ whole genome shotgun (WGS) entry which is preliminary data.</text>
</comment>
<evidence type="ECO:0000313" key="3">
    <source>
        <dbReference type="Proteomes" id="UP001139887"/>
    </source>
</evidence>
<evidence type="ECO:0000256" key="1">
    <source>
        <dbReference type="SAM" id="MobiDB-lite"/>
    </source>
</evidence>
<dbReference type="AlphaFoldDB" id="A0A9W8LWK3"/>
<proteinExistence type="predicted"/>
<name>A0A9W8LWK3_9FUNG</name>
<accession>A0A9W8LWK3</accession>
<evidence type="ECO:0000313" key="2">
    <source>
        <dbReference type="EMBL" id="KAJ2842301.1"/>
    </source>
</evidence>
<protein>
    <submittedName>
        <fullName evidence="2">Uncharacterized protein</fullName>
    </submittedName>
</protein>
<dbReference type="Proteomes" id="UP001139887">
    <property type="component" value="Unassembled WGS sequence"/>
</dbReference>
<gene>
    <name evidence="2" type="ORF">IWW36_005959</name>
</gene>
<feature type="non-terminal residue" evidence="2">
    <location>
        <position position="73"/>
    </location>
</feature>
<dbReference type="EMBL" id="JANBUW010001833">
    <property type="protein sequence ID" value="KAJ2842301.1"/>
    <property type="molecule type" value="Genomic_DNA"/>
</dbReference>
<feature type="region of interest" description="Disordered" evidence="1">
    <location>
        <begin position="1"/>
        <end position="39"/>
    </location>
</feature>
<reference evidence="2" key="1">
    <citation type="submission" date="2022-07" db="EMBL/GenBank/DDBJ databases">
        <title>Phylogenomic reconstructions and comparative analyses of Kickxellomycotina fungi.</title>
        <authorList>
            <person name="Reynolds N.K."/>
            <person name="Stajich J.E."/>
            <person name="Barry K."/>
            <person name="Grigoriev I.V."/>
            <person name="Crous P."/>
            <person name="Smith M.E."/>
        </authorList>
    </citation>
    <scope>NUCLEOTIDE SEQUENCE</scope>
    <source>
        <strain evidence="2">NRRL 1566</strain>
    </source>
</reference>
<organism evidence="2 3">
    <name type="scientific">Coemansia brasiliensis</name>
    <dbReference type="NCBI Taxonomy" id="2650707"/>
    <lineage>
        <taxon>Eukaryota</taxon>
        <taxon>Fungi</taxon>
        <taxon>Fungi incertae sedis</taxon>
        <taxon>Zoopagomycota</taxon>
        <taxon>Kickxellomycotina</taxon>
        <taxon>Kickxellomycetes</taxon>
        <taxon>Kickxellales</taxon>
        <taxon>Kickxellaceae</taxon>
        <taxon>Coemansia</taxon>
    </lineage>
</organism>
<sequence length="73" mass="8149">MQTRRSGSTAVEGRNAASTMPPGIGSARQRQIEQRALQADRSADIQEPWLFGKPVEYYFYPNSAVPVFCPTME</sequence>
<keyword evidence="3" id="KW-1185">Reference proteome</keyword>
<dbReference type="OrthoDB" id="9547406at2759"/>